<evidence type="ECO:0000313" key="3">
    <source>
        <dbReference type="Proteomes" id="UP000323166"/>
    </source>
</evidence>
<keyword evidence="3" id="KW-1185">Reference proteome</keyword>
<dbReference type="RefSeq" id="WP_166511418.1">
    <property type="nucleotide sequence ID" value="NZ_VNHM01000006.1"/>
</dbReference>
<comment type="caution">
    <text evidence="2">The sequence shown here is derived from an EMBL/GenBank/DDBJ whole genome shotgun (WGS) entry which is preliminary data.</text>
</comment>
<dbReference type="Proteomes" id="UP000323166">
    <property type="component" value="Unassembled WGS sequence"/>
</dbReference>
<sequence length="226" mass="25219">MSKPQPYMLGRKETGHYRSAFNKTLDIFKQLDPIHMAARSGAAYNPETSLFTVKSFGRDILVHYPSGQTTFTTSELPLMGWRLVTLNYLVRADGTPLSDHLISYRELENGNVYFPAFQRESILSLSRWLEGKSPDLLSRAITNMGGVPCPGADLAAVIPALPRFPITLKIWFSDEELPGAANILFDATANHYLHTEDIAAIGGYASAFLIKEYQILTGRPWRPITL</sequence>
<reference evidence="2 3" key="1">
    <citation type="submission" date="2019-07" db="EMBL/GenBank/DDBJ databases">
        <title>Genomic Encyclopedia of Type Strains, Phase I: the one thousand microbial genomes (KMG-I) project.</title>
        <authorList>
            <person name="Kyrpides N."/>
        </authorList>
    </citation>
    <scope>NUCLEOTIDE SEQUENCE [LARGE SCALE GENOMIC DNA]</scope>
    <source>
        <strain evidence="2 3">DSM 6562</strain>
    </source>
</reference>
<proteinExistence type="predicted"/>
<gene>
    <name evidence="2" type="ORF">LX24_01395</name>
</gene>
<organism evidence="2 3">
    <name type="scientific">Desulfallas thermosapovorans DSM 6562</name>
    <dbReference type="NCBI Taxonomy" id="1121431"/>
    <lineage>
        <taxon>Bacteria</taxon>
        <taxon>Bacillati</taxon>
        <taxon>Bacillota</taxon>
        <taxon>Clostridia</taxon>
        <taxon>Eubacteriales</taxon>
        <taxon>Desulfallaceae</taxon>
        <taxon>Desulfallas</taxon>
    </lineage>
</organism>
<dbReference type="InterPro" id="IPR024264">
    <property type="entry name" value="DUF3786"/>
</dbReference>
<evidence type="ECO:0000313" key="2">
    <source>
        <dbReference type="EMBL" id="TYO96005.1"/>
    </source>
</evidence>
<feature type="domain" description="DUF3786" evidence="1">
    <location>
        <begin position="32"/>
        <end position="205"/>
    </location>
</feature>
<protein>
    <submittedName>
        <fullName evidence="2">Uncharacterized protein DUF3786</fullName>
    </submittedName>
</protein>
<accession>A0A5S4ZUW6</accession>
<evidence type="ECO:0000259" key="1">
    <source>
        <dbReference type="Pfam" id="PF12654"/>
    </source>
</evidence>
<dbReference type="EMBL" id="VNHM01000006">
    <property type="protein sequence ID" value="TYO96005.1"/>
    <property type="molecule type" value="Genomic_DNA"/>
</dbReference>
<dbReference type="Pfam" id="PF12654">
    <property type="entry name" value="DUF3786"/>
    <property type="match status" value="1"/>
</dbReference>
<dbReference type="AlphaFoldDB" id="A0A5S4ZUW6"/>
<name>A0A5S4ZUW6_9FIRM</name>